<keyword evidence="12 18" id="KW-0464">Manganese</keyword>
<dbReference type="PATRIC" id="fig|45065.4.peg.931"/>
<dbReference type="GO" id="GO:0005829">
    <property type="term" value="C:cytosol"/>
    <property type="evidence" value="ECO:0007669"/>
    <property type="project" value="TreeGrafter"/>
</dbReference>
<feature type="binding site" evidence="17">
    <location>
        <position position="132"/>
    </location>
    <ligand>
        <name>ATP</name>
        <dbReference type="ChEBI" id="CHEBI:30616"/>
    </ligand>
</feature>
<dbReference type="InterPro" id="IPR000291">
    <property type="entry name" value="D-Ala_lig_Van_CS"/>
</dbReference>
<dbReference type="STRING" id="45065.Lgee_0867"/>
<feature type="active site" evidence="16">
    <location>
        <position position="17"/>
    </location>
</feature>
<dbReference type="Pfam" id="PF01820">
    <property type="entry name" value="Dala_Dala_lig_N"/>
    <property type="match status" value="1"/>
</dbReference>
<evidence type="ECO:0000256" key="16">
    <source>
        <dbReference type="PIRSR" id="PIRSR039102-1"/>
    </source>
</evidence>
<evidence type="ECO:0000256" key="1">
    <source>
        <dbReference type="ARBA" id="ARBA00001936"/>
    </source>
</evidence>
<feature type="binding site" evidence="17">
    <location>
        <begin position="177"/>
        <end position="179"/>
    </location>
    <ligand>
        <name>ATP</name>
        <dbReference type="ChEBI" id="CHEBI:30616"/>
    </ligand>
</feature>
<sequence length="366" mass="40129">MSQPVRVILLYGGRSGEHEVSLISAASVLMNLSPQKYEVIPVGMDKAGCFFRNSLQEMRDFAAKGALPVRGAQSTPIASLLMNGRLAIDADVVFPIAHGALYEDGCLQGLLELADVAYVGCDVLASAIGMHKTMARRLIQVEGVEVAPSREISSGMDADTRARICRESAQAFGFPLFVKPMSQGSSVGVHKVDTPASLTDAVIDALRYDRNVLIEGFVKGREIELSVLESELPGEPARVSLPGEICVHHPDGFYSYNAKYVESDKNELVVPAVMPLALQNRLQEAARTIFAQLGCRGMARADFFVDDVNNRIFFNEINTLPGFTPFSMYPRMWEASGLSYTELLDTLIRLAGMHYRAEKQLVTDYQ</sequence>
<feature type="binding site" evidence="17">
    <location>
        <begin position="185"/>
        <end position="186"/>
    </location>
    <ligand>
        <name>ATP</name>
        <dbReference type="ChEBI" id="CHEBI:30616"/>
    </ligand>
</feature>
<gene>
    <name evidence="15" type="primary">ddl</name>
    <name evidence="19" type="ORF">Lgee_0867</name>
</gene>
<accession>A0A0W0TYS3</accession>
<evidence type="ECO:0000256" key="11">
    <source>
        <dbReference type="ARBA" id="ARBA00022984"/>
    </source>
</evidence>
<organism evidence="19 20">
    <name type="scientific">Legionella geestiana</name>
    <dbReference type="NCBI Taxonomy" id="45065"/>
    <lineage>
        <taxon>Bacteria</taxon>
        <taxon>Pseudomonadati</taxon>
        <taxon>Pseudomonadota</taxon>
        <taxon>Gammaproteobacteria</taxon>
        <taxon>Legionellales</taxon>
        <taxon>Legionellaceae</taxon>
        <taxon>Legionella</taxon>
    </lineage>
</organism>
<feature type="binding site" evidence="18">
    <location>
        <position position="302"/>
    </location>
    <ligand>
        <name>Mg(2+)</name>
        <dbReference type="ChEBI" id="CHEBI:18420"/>
        <label>1</label>
    </ligand>
</feature>
<dbReference type="Pfam" id="PF07478">
    <property type="entry name" value="Dala_Dala_lig_C"/>
    <property type="match status" value="1"/>
</dbReference>
<keyword evidence="9 18" id="KW-0460">Magnesium</keyword>
<dbReference type="HAMAP" id="MF_00047">
    <property type="entry name" value="Dala_Dala_lig"/>
    <property type="match status" value="1"/>
</dbReference>
<evidence type="ECO:0000256" key="8">
    <source>
        <dbReference type="ARBA" id="ARBA00022840"/>
    </source>
</evidence>
<dbReference type="GO" id="GO:0046872">
    <property type="term" value="F:metal ion binding"/>
    <property type="evidence" value="ECO:0007669"/>
    <property type="project" value="UniProtKB-KW"/>
</dbReference>
<evidence type="ECO:0000256" key="4">
    <source>
        <dbReference type="ARBA" id="ARBA00010871"/>
    </source>
</evidence>
<protein>
    <recommendedName>
        <fullName evidence="15">D-alanine--D-alanine ligase</fullName>
        <ecNumber evidence="15">6.3.2.4</ecNumber>
    </recommendedName>
    <alternativeName>
        <fullName evidence="15">D-Ala-D-Ala ligase</fullName>
    </alternativeName>
    <alternativeName>
        <fullName evidence="15">D-alanylalanine synthetase</fullName>
    </alternativeName>
</protein>
<dbReference type="AlphaFoldDB" id="A0A0W0TYS3"/>
<dbReference type="GO" id="GO:0009252">
    <property type="term" value="P:peptidoglycan biosynthetic process"/>
    <property type="evidence" value="ECO:0007669"/>
    <property type="project" value="UniProtKB-UniRule"/>
</dbReference>
<dbReference type="GO" id="GO:0005524">
    <property type="term" value="F:ATP binding"/>
    <property type="evidence" value="ECO:0007669"/>
    <property type="project" value="UniProtKB-UniRule"/>
</dbReference>
<evidence type="ECO:0000256" key="12">
    <source>
        <dbReference type="ARBA" id="ARBA00023211"/>
    </source>
</evidence>
<evidence type="ECO:0000256" key="14">
    <source>
        <dbReference type="ARBA" id="ARBA00047614"/>
    </source>
</evidence>
<evidence type="ECO:0000256" key="7">
    <source>
        <dbReference type="ARBA" id="ARBA00022741"/>
    </source>
</evidence>
<evidence type="ECO:0000256" key="6">
    <source>
        <dbReference type="ARBA" id="ARBA00022723"/>
    </source>
</evidence>
<dbReference type="FunFam" id="3.30.470.20:FF:000008">
    <property type="entry name" value="D-alanine--D-alanine ligase"/>
    <property type="match status" value="1"/>
</dbReference>
<dbReference type="EC" id="6.3.2.4" evidence="15"/>
<evidence type="ECO:0000256" key="5">
    <source>
        <dbReference type="ARBA" id="ARBA00022598"/>
    </source>
</evidence>
<dbReference type="NCBIfam" id="NF002528">
    <property type="entry name" value="PRK01966.1-4"/>
    <property type="match status" value="1"/>
</dbReference>
<dbReference type="InterPro" id="IPR011761">
    <property type="entry name" value="ATP-grasp"/>
</dbReference>
<dbReference type="EMBL" id="LNYC01000031">
    <property type="protein sequence ID" value="KTD00962.1"/>
    <property type="molecule type" value="Genomic_DNA"/>
</dbReference>
<dbReference type="SUPFAM" id="SSF56059">
    <property type="entry name" value="Glutathione synthetase ATP-binding domain-like"/>
    <property type="match status" value="1"/>
</dbReference>
<dbReference type="GO" id="GO:0071555">
    <property type="term" value="P:cell wall organization"/>
    <property type="evidence" value="ECO:0007669"/>
    <property type="project" value="UniProtKB-KW"/>
</dbReference>
<dbReference type="GO" id="GO:0008716">
    <property type="term" value="F:D-alanine-D-alanine ligase activity"/>
    <property type="evidence" value="ECO:0007669"/>
    <property type="project" value="UniProtKB-UniRule"/>
</dbReference>
<keyword evidence="13 15" id="KW-0961">Cell wall biogenesis/degradation</keyword>
<evidence type="ECO:0000256" key="3">
    <source>
        <dbReference type="ARBA" id="ARBA00004752"/>
    </source>
</evidence>
<comment type="function">
    <text evidence="2 15">Cell wall formation.</text>
</comment>
<dbReference type="InterPro" id="IPR005905">
    <property type="entry name" value="D_ala_D_ala"/>
</dbReference>
<evidence type="ECO:0000256" key="18">
    <source>
        <dbReference type="PIRSR" id="PIRSR039102-3"/>
    </source>
</evidence>
<evidence type="ECO:0000256" key="9">
    <source>
        <dbReference type="ARBA" id="ARBA00022842"/>
    </source>
</evidence>
<feature type="binding site" evidence="18">
    <location>
        <position position="316"/>
    </location>
    <ligand>
        <name>Mg(2+)</name>
        <dbReference type="ChEBI" id="CHEBI:18420"/>
        <label>2</label>
    </ligand>
</feature>
<comment type="cofactor">
    <cofactor evidence="1">
        <name>Mn(2+)</name>
        <dbReference type="ChEBI" id="CHEBI:29035"/>
    </cofactor>
</comment>
<dbReference type="NCBIfam" id="TIGR01205">
    <property type="entry name" value="D_ala_D_alaTIGR"/>
    <property type="match status" value="1"/>
</dbReference>
<feature type="active site" evidence="16">
    <location>
        <position position="185"/>
    </location>
</feature>
<keyword evidence="5 15" id="KW-0436">Ligase</keyword>
<dbReference type="InterPro" id="IPR016185">
    <property type="entry name" value="PreATP-grasp_dom_sf"/>
</dbReference>
<dbReference type="PANTHER" id="PTHR23132">
    <property type="entry name" value="D-ALANINE--D-ALANINE LIGASE"/>
    <property type="match status" value="1"/>
</dbReference>
<dbReference type="PIRSF" id="PIRSF039102">
    <property type="entry name" value="Ddl/VanB"/>
    <property type="match status" value="1"/>
</dbReference>
<feature type="binding site" evidence="18">
    <location>
        <position position="318"/>
    </location>
    <ligand>
        <name>Mg(2+)</name>
        <dbReference type="ChEBI" id="CHEBI:18420"/>
        <label>2</label>
    </ligand>
</feature>
<comment type="caution">
    <text evidence="19">The sequence shown here is derived from an EMBL/GenBank/DDBJ whole genome shotgun (WGS) entry which is preliminary data.</text>
</comment>
<name>A0A0W0TYS3_9GAMM</name>
<feature type="binding site" evidence="18">
    <location>
        <position position="316"/>
    </location>
    <ligand>
        <name>Mg(2+)</name>
        <dbReference type="ChEBI" id="CHEBI:18420"/>
        <label>1</label>
    </ligand>
</feature>
<keyword evidence="7 17" id="KW-0547">Nucleotide-binding</keyword>
<dbReference type="Gene3D" id="3.30.470.20">
    <property type="entry name" value="ATP-grasp fold, B domain"/>
    <property type="match status" value="1"/>
</dbReference>
<dbReference type="OrthoDB" id="9813261at2"/>
<comment type="catalytic activity">
    <reaction evidence="14 15">
        <text>2 D-alanine + ATP = D-alanyl-D-alanine + ADP + phosphate + H(+)</text>
        <dbReference type="Rhea" id="RHEA:11224"/>
        <dbReference type="ChEBI" id="CHEBI:15378"/>
        <dbReference type="ChEBI" id="CHEBI:30616"/>
        <dbReference type="ChEBI" id="CHEBI:43474"/>
        <dbReference type="ChEBI" id="CHEBI:57416"/>
        <dbReference type="ChEBI" id="CHEBI:57822"/>
        <dbReference type="ChEBI" id="CHEBI:456216"/>
        <dbReference type="EC" id="6.3.2.4"/>
    </reaction>
</comment>
<proteinExistence type="inferred from homology"/>
<comment type="cofactor">
    <cofactor evidence="18">
        <name>Mg(2+)</name>
        <dbReference type="ChEBI" id="CHEBI:18420"/>
    </cofactor>
    <cofactor evidence="18">
        <name>Mn(2+)</name>
        <dbReference type="ChEBI" id="CHEBI:29035"/>
    </cofactor>
    <text evidence="18">Binds 2 magnesium or manganese ions per subunit.</text>
</comment>
<dbReference type="PANTHER" id="PTHR23132:SF25">
    <property type="entry name" value="D-ALANINE--D-ALANINE LIGASE A"/>
    <property type="match status" value="1"/>
</dbReference>
<evidence type="ECO:0000256" key="17">
    <source>
        <dbReference type="PIRSR" id="PIRSR039102-2"/>
    </source>
</evidence>
<feature type="binding site" evidence="17">
    <location>
        <begin position="315"/>
        <end position="316"/>
    </location>
    <ligand>
        <name>ATP</name>
        <dbReference type="ChEBI" id="CHEBI:30616"/>
    </ligand>
</feature>
<dbReference type="InterPro" id="IPR011095">
    <property type="entry name" value="Dala_Dala_lig_C"/>
</dbReference>
<dbReference type="GO" id="GO:0008360">
    <property type="term" value="P:regulation of cell shape"/>
    <property type="evidence" value="ECO:0007669"/>
    <property type="project" value="UniProtKB-KW"/>
</dbReference>
<keyword evidence="11 15" id="KW-0573">Peptidoglycan synthesis</keyword>
<dbReference type="PROSITE" id="PS50975">
    <property type="entry name" value="ATP_GRASP"/>
    <property type="match status" value="1"/>
</dbReference>
<evidence type="ECO:0000256" key="13">
    <source>
        <dbReference type="ARBA" id="ARBA00023316"/>
    </source>
</evidence>
<feature type="binding site" evidence="17">
    <location>
        <begin position="215"/>
        <end position="222"/>
    </location>
    <ligand>
        <name>ATP</name>
        <dbReference type="ChEBI" id="CHEBI:30616"/>
    </ligand>
</feature>
<dbReference type="Proteomes" id="UP000054785">
    <property type="component" value="Unassembled WGS sequence"/>
</dbReference>
<dbReference type="InterPro" id="IPR013815">
    <property type="entry name" value="ATP_grasp_subdomain_1"/>
</dbReference>
<feature type="active site" evidence="16">
    <location>
        <position position="327"/>
    </location>
</feature>
<dbReference type="SUPFAM" id="SSF52440">
    <property type="entry name" value="PreATP-grasp domain"/>
    <property type="match status" value="1"/>
</dbReference>
<evidence type="ECO:0000313" key="20">
    <source>
        <dbReference type="Proteomes" id="UP000054785"/>
    </source>
</evidence>
<dbReference type="PROSITE" id="PS00844">
    <property type="entry name" value="DALA_DALA_LIGASE_2"/>
    <property type="match status" value="1"/>
</dbReference>
<comment type="similarity">
    <text evidence="4 15">Belongs to the D-alanine--D-alanine ligase family.</text>
</comment>
<keyword evidence="8" id="KW-0067">ATP-binding</keyword>
<evidence type="ECO:0000256" key="10">
    <source>
        <dbReference type="ARBA" id="ARBA00022960"/>
    </source>
</evidence>
<evidence type="ECO:0000256" key="2">
    <source>
        <dbReference type="ARBA" id="ARBA00003921"/>
    </source>
</evidence>
<dbReference type="Gene3D" id="3.30.1490.20">
    <property type="entry name" value="ATP-grasp fold, A domain"/>
    <property type="match status" value="1"/>
</dbReference>
<keyword evidence="15" id="KW-0963">Cytoplasm</keyword>
<keyword evidence="6 18" id="KW-0479">Metal-binding</keyword>
<dbReference type="UniPathway" id="UPA00219"/>
<evidence type="ECO:0000256" key="15">
    <source>
        <dbReference type="HAMAP-Rule" id="MF_00047"/>
    </source>
</evidence>
<dbReference type="RefSeq" id="WP_028386068.1">
    <property type="nucleotide sequence ID" value="NZ_CAAAHN010000008.1"/>
</dbReference>
<keyword evidence="10 15" id="KW-0133">Cell shape</keyword>
<reference evidence="19 20" key="1">
    <citation type="submission" date="2015-11" db="EMBL/GenBank/DDBJ databases">
        <title>Genomic analysis of 38 Legionella species identifies large and diverse effector repertoires.</title>
        <authorList>
            <person name="Burstein D."/>
            <person name="Amaro F."/>
            <person name="Zusman T."/>
            <person name="Lifshitz Z."/>
            <person name="Cohen O."/>
            <person name="Gilbert J.A."/>
            <person name="Pupko T."/>
            <person name="Shuman H.A."/>
            <person name="Segal G."/>
        </authorList>
    </citation>
    <scope>NUCLEOTIDE SEQUENCE [LARGE SCALE GENOMIC DNA]</scope>
    <source>
        <strain evidence="19 20">ATCC 49504</strain>
    </source>
</reference>
<comment type="subcellular location">
    <subcellularLocation>
        <location evidence="15">Cytoplasm</location>
    </subcellularLocation>
</comment>
<comment type="pathway">
    <text evidence="3 15">Cell wall biogenesis; peptidoglycan biosynthesis.</text>
</comment>
<dbReference type="InterPro" id="IPR011127">
    <property type="entry name" value="Dala_Dala_lig_N"/>
</dbReference>
<keyword evidence="20" id="KW-1185">Reference proteome</keyword>
<dbReference type="Gene3D" id="3.40.50.20">
    <property type="match status" value="1"/>
</dbReference>
<evidence type="ECO:0000313" key="19">
    <source>
        <dbReference type="EMBL" id="KTD00962.1"/>
    </source>
</evidence>